<keyword evidence="17" id="KW-1185">Reference proteome</keyword>
<dbReference type="PANTHER" id="PTHR11669:SF0">
    <property type="entry name" value="PROTEIN STICHEL-LIKE 2"/>
    <property type="match status" value="1"/>
</dbReference>
<proteinExistence type="inferred from homology"/>
<keyword evidence="9 11" id="KW-0239">DNA-directed DNA polymerase</keyword>
<dbReference type="InterPro" id="IPR027417">
    <property type="entry name" value="P-loop_NTPase"/>
</dbReference>
<comment type="subunit">
    <text evidence="11">DNA polymerase III contains a core (composed of alpha, epsilon and theta chains) that associates with a tau subunit. This core dimerizes to form the POLIII' complex. PolIII' associates with the gamma complex (composed of gamma, delta, delta', psi and chi chains) and with the beta chain to form the complete DNA polymerase III complex.</text>
</comment>
<dbReference type="InterPro" id="IPR045085">
    <property type="entry name" value="HLD_clamp_pol_III_gamma_tau"/>
</dbReference>
<dbReference type="Pfam" id="PF12169">
    <property type="entry name" value="DNA_pol3_gamma3"/>
    <property type="match status" value="1"/>
</dbReference>
<evidence type="ECO:0000256" key="7">
    <source>
        <dbReference type="ARBA" id="ARBA00022833"/>
    </source>
</evidence>
<keyword evidence="6 11" id="KW-0547">Nucleotide-binding</keyword>
<dbReference type="Gene3D" id="1.20.272.10">
    <property type="match status" value="1"/>
</dbReference>
<evidence type="ECO:0000259" key="13">
    <source>
        <dbReference type="SMART" id="SM00382"/>
    </source>
</evidence>
<dbReference type="InterPro" id="IPR003593">
    <property type="entry name" value="AAA+_ATPase"/>
</dbReference>
<comment type="caution">
    <text evidence="15">The sequence shown here is derived from an EMBL/GenBank/DDBJ whole genome shotgun (WGS) entry which is preliminary data.</text>
</comment>
<dbReference type="FunFam" id="1.20.272.10:FF:000003">
    <property type="entry name" value="DNA polymerase III subunit gamma/tau"/>
    <property type="match status" value="1"/>
</dbReference>
<evidence type="ECO:0000256" key="10">
    <source>
        <dbReference type="ARBA" id="ARBA00049244"/>
    </source>
</evidence>
<dbReference type="EMBL" id="NIPX01000005">
    <property type="protein sequence ID" value="OWJ84938.1"/>
    <property type="molecule type" value="Genomic_DNA"/>
</dbReference>
<evidence type="ECO:0000256" key="6">
    <source>
        <dbReference type="ARBA" id="ARBA00022741"/>
    </source>
</evidence>
<dbReference type="CDD" id="cd00009">
    <property type="entry name" value="AAA"/>
    <property type="match status" value="1"/>
</dbReference>
<dbReference type="NCBIfam" id="NF004046">
    <property type="entry name" value="PRK05563.1"/>
    <property type="match status" value="1"/>
</dbReference>
<evidence type="ECO:0000256" key="11">
    <source>
        <dbReference type="RuleBase" id="RU364063"/>
    </source>
</evidence>
<dbReference type="AlphaFoldDB" id="A0A212ATX9"/>
<dbReference type="Pfam" id="PF22608">
    <property type="entry name" value="DNAX_ATPase_lid"/>
    <property type="match status" value="1"/>
</dbReference>
<name>A0A212ATX9_9RHOB</name>
<dbReference type="Pfam" id="PF12362">
    <property type="entry name" value="DUF3646"/>
    <property type="match status" value="1"/>
</dbReference>
<evidence type="ECO:0000256" key="12">
    <source>
        <dbReference type="SAM" id="MobiDB-lite"/>
    </source>
</evidence>
<evidence type="ECO:0000313" key="14">
    <source>
        <dbReference type="EMBL" id="OWJ75749.1"/>
    </source>
</evidence>
<dbReference type="GO" id="GO:0005524">
    <property type="term" value="F:ATP binding"/>
    <property type="evidence" value="ECO:0007669"/>
    <property type="project" value="UniProtKB-KW"/>
</dbReference>
<dbReference type="InterPro" id="IPR022107">
    <property type="entry name" value="DNA_pol_III_gamma/tau_C"/>
</dbReference>
<comment type="function">
    <text evidence="11">DNA polymerase III is a complex, multichain enzyme responsible for most of the replicative synthesis in bacteria. This DNA polymerase also exhibits 3' to 5' exonuclease activity.</text>
</comment>
<dbReference type="SUPFAM" id="SSF52540">
    <property type="entry name" value="P-loop containing nucleoside triphosphate hydrolases"/>
    <property type="match status" value="1"/>
</dbReference>
<evidence type="ECO:0000256" key="2">
    <source>
        <dbReference type="ARBA" id="ARBA00022679"/>
    </source>
</evidence>
<dbReference type="Proteomes" id="UP000196640">
    <property type="component" value="Unassembled WGS sequence"/>
</dbReference>
<dbReference type="GO" id="GO:0046872">
    <property type="term" value="F:metal ion binding"/>
    <property type="evidence" value="ECO:0007669"/>
    <property type="project" value="UniProtKB-KW"/>
</dbReference>
<keyword evidence="4 11" id="KW-0235">DNA replication</keyword>
<feature type="region of interest" description="Disordered" evidence="12">
    <location>
        <begin position="385"/>
        <end position="434"/>
    </location>
</feature>
<evidence type="ECO:0000256" key="3">
    <source>
        <dbReference type="ARBA" id="ARBA00022695"/>
    </source>
</evidence>
<dbReference type="SMART" id="SM00382">
    <property type="entry name" value="AAA"/>
    <property type="match status" value="1"/>
</dbReference>
<dbReference type="GO" id="GO:0009360">
    <property type="term" value="C:DNA polymerase III complex"/>
    <property type="evidence" value="ECO:0007669"/>
    <property type="project" value="InterPro"/>
</dbReference>
<keyword evidence="8 11" id="KW-0067">ATP-binding</keyword>
<feature type="compositionally biased region" description="Acidic residues" evidence="12">
    <location>
        <begin position="581"/>
        <end position="591"/>
    </location>
</feature>
<keyword evidence="3 11" id="KW-0548">Nucleotidyltransferase</keyword>
<dbReference type="InterPro" id="IPR012763">
    <property type="entry name" value="DNA_pol_III_sug/sutau_N"/>
</dbReference>
<keyword evidence="5" id="KW-0479">Metal-binding</keyword>
<gene>
    <name evidence="11" type="primary">dnaX</name>
    <name evidence="15" type="ORF">CDV52_05595</name>
    <name evidence="14" type="ORF">CDV53_09425</name>
</gene>
<accession>A0A212ATX9</accession>
<evidence type="ECO:0000256" key="5">
    <source>
        <dbReference type="ARBA" id="ARBA00022723"/>
    </source>
</evidence>
<dbReference type="Gene3D" id="1.10.8.60">
    <property type="match status" value="1"/>
</dbReference>
<feature type="region of interest" description="Disordered" evidence="12">
    <location>
        <begin position="572"/>
        <end position="591"/>
    </location>
</feature>
<dbReference type="NCBIfam" id="TIGR02397">
    <property type="entry name" value="dnaX_nterm"/>
    <property type="match status" value="1"/>
</dbReference>
<evidence type="ECO:0000313" key="15">
    <source>
        <dbReference type="EMBL" id="OWJ84938.1"/>
    </source>
</evidence>
<dbReference type="PANTHER" id="PTHR11669">
    <property type="entry name" value="REPLICATION FACTOR C / DNA POLYMERASE III GAMMA-TAU SUBUNIT"/>
    <property type="match status" value="1"/>
</dbReference>
<dbReference type="Proteomes" id="UP000214673">
    <property type="component" value="Unassembled WGS sequence"/>
</dbReference>
<sequence length="591" mass="63529">MPASDSAPATYQVLARKYRPQTFADLIGQEAMVRTLKNAFAADRIAHAFIMTGVRGVGKTTTARIIAKGLNCTGPDGTGGPTTEPCGVCDACRAIAEGRHVDVMEMDAASRTGVGDIREIIDSVHYRAASARYKIYIIDEVHMLSTSAFNALLKTLEEPPPHVKFIFATTEIRKVPVTVLSRCQRFDLRRIEPEVMIPYLAGVAERERALVAADALALIARASEGSVRDAMSLLDQAIAHGGGETTLEEVRAMLGLADRGRVLDLFDLIMRGDAAGALAELSAQYAAGADPMAVLRDLAEVTHWLSIVRITPEAAEDPTVPPDERARGLDLAERLSMRVLTRMWQMLLKALEEVSRAPNAMMAAEMTVIRLTHVADLPSPEDLVRRLQSLPPPGPGSPGNGPGIGRGNRAGAERPLPQTAQAGPRTVATPSGGGVAMALSSAPETSLARYASFPQVVELIRANRDVKLLIEVETTLRLVHYAPGRIEFQPTPEAPPDLAARLSGRLQGWTGVRWGVSVVSEGGGRTIAEERDAEQEVLRLEARNNPLVQAVLEAFPGARVAEVRTAETATAEAAEAALPEVPDEWDPFEDE</sequence>
<dbReference type="CDD" id="cd18137">
    <property type="entry name" value="HLD_clamp_pol_III_gamma_tau"/>
    <property type="match status" value="1"/>
</dbReference>
<evidence type="ECO:0000313" key="16">
    <source>
        <dbReference type="Proteomes" id="UP000196640"/>
    </source>
</evidence>
<feature type="compositionally biased region" description="Gly residues" evidence="12">
    <location>
        <begin position="397"/>
        <end position="408"/>
    </location>
</feature>
<dbReference type="EC" id="2.7.7.7" evidence="11"/>
<dbReference type="EMBL" id="NIPV01000033">
    <property type="protein sequence ID" value="OWJ75749.1"/>
    <property type="molecule type" value="Genomic_DNA"/>
</dbReference>
<dbReference type="RefSeq" id="WP_035742295.1">
    <property type="nucleotide sequence ID" value="NZ_CALUEG010000015.1"/>
</dbReference>
<evidence type="ECO:0000256" key="9">
    <source>
        <dbReference type="ARBA" id="ARBA00022932"/>
    </source>
</evidence>
<organism evidence="15 16">
    <name type="scientific">Haematobacter missouriensis</name>
    <dbReference type="NCBI Taxonomy" id="366616"/>
    <lineage>
        <taxon>Bacteria</taxon>
        <taxon>Pseudomonadati</taxon>
        <taxon>Pseudomonadota</taxon>
        <taxon>Alphaproteobacteria</taxon>
        <taxon>Rhodobacterales</taxon>
        <taxon>Paracoccaceae</taxon>
        <taxon>Haematobacter</taxon>
    </lineage>
</organism>
<dbReference type="Gene3D" id="3.40.50.300">
    <property type="entry name" value="P-loop containing nucleotide triphosphate hydrolases"/>
    <property type="match status" value="1"/>
</dbReference>
<comment type="similarity">
    <text evidence="1 11">Belongs to the DnaX/STICHEL family.</text>
</comment>
<dbReference type="OrthoDB" id="9810148at2"/>
<protein>
    <recommendedName>
        <fullName evidence="11">DNA polymerase III subunit gamma/tau</fullName>
        <ecNumber evidence="11">2.7.7.7</ecNumber>
    </recommendedName>
</protein>
<dbReference type="SUPFAM" id="SSF48019">
    <property type="entry name" value="post-AAA+ oligomerization domain-like"/>
    <property type="match status" value="1"/>
</dbReference>
<dbReference type="InterPro" id="IPR022754">
    <property type="entry name" value="DNA_pol_III_gamma-3"/>
</dbReference>
<dbReference type="FunFam" id="3.40.50.300:FF:000014">
    <property type="entry name" value="DNA polymerase III subunit gamma/tau"/>
    <property type="match status" value="1"/>
</dbReference>
<dbReference type="GO" id="GO:0003677">
    <property type="term" value="F:DNA binding"/>
    <property type="evidence" value="ECO:0007669"/>
    <property type="project" value="InterPro"/>
</dbReference>
<keyword evidence="7" id="KW-0862">Zinc</keyword>
<comment type="catalytic activity">
    <reaction evidence="10 11">
        <text>DNA(n) + a 2'-deoxyribonucleoside 5'-triphosphate = DNA(n+1) + diphosphate</text>
        <dbReference type="Rhea" id="RHEA:22508"/>
        <dbReference type="Rhea" id="RHEA-COMP:17339"/>
        <dbReference type="Rhea" id="RHEA-COMP:17340"/>
        <dbReference type="ChEBI" id="CHEBI:33019"/>
        <dbReference type="ChEBI" id="CHEBI:61560"/>
        <dbReference type="ChEBI" id="CHEBI:173112"/>
        <dbReference type="EC" id="2.7.7.7"/>
    </reaction>
</comment>
<dbReference type="GO" id="GO:0006261">
    <property type="term" value="P:DNA-templated DNA replication"/>
    <property type="evidence" value="ECO:0007669"/>
    <property type="project" value="TreeGrafter"/>
</dbReference>
<evidence type="ECO:0000256" key="8">
    <source>
        <dbReference type="ARBA" id="ARBA00022840"/>
    </source>
</evidence>
<dbReference type="InterPro" id="IPR008921">
    <property type="entry name" value="DNA_pol3_clamp-load_cplx_C"/>
</dbReference>
<feature type="domain" description="AAA+ ATPase" evidence="13">
    <location>
        <begin position="45"/>
        <end position="192"/>
    </location>
</feature>
<evidence type="ECO:0000313" key="17">
    <source>
        <dbReference type="Proteomes" id="UP000214673"/>
    </source>
</evidence>
<keyword evidence="2 11" id="KW-0808">Transferase</keyword>
<dbReference type="InterPro" id="IPR050238">
    <property type="entry name" value="DNA_Rep/Repair_Clamp_Loader"/>
</dbReference>
<dbReference type="FunFam" id="1.10.8.60:FF:000013">
    <property type="entry name" value="DNA polymerase III subunit gamma/tau"/>
    <property type="match status" value="1"/>
</dbReference>
<evidence type="ECO:0000256" key="1">
    <source>
        <dbReference type="ARBA" id="ARBA00006360"/>
    </source>
</evidence>
<dbReference type="STRING" id="366616.CG51_13145"/>
<evidence type="ECO:0000256" key="4">
    <source>
        <dbReference type="ARBA" id="ARBA00022705"/>
    </source>
</evidence>
<reference evidence="16 17" key="1">
    <citation type="submission" date="2016-11" db="EMBL/GenBank/DDBJ databases">
        <title>Comparison of Traditional DNA-DNA Hybridization with In Silico Genomic Analysis.</title>
        <authorList>
            <person name="Nicholson A.C."/>
            <person name="Sammons S."/>
            <person name="Humrighouse B.W."/>
            <person name="Graziano J."/>
            <person name="Lasker B."/>
            <person name="Whitney A.M."/>
            <person name="Mcquiston J.R."/>
        </authorList>
    </citation>
    <scope>NUCLEOTIDE SEQUENCE [LARGE SCALE GENOMIC DNA]</scope>
    <source>
        <strain evidence="14 17">H1892</strain>
        <strain evidence="15 16">H2381</strain>
    </source>
</reference>
<dbReference type="Pfam" id="PF13177">
    <property type="entry name" value="DNA_pol3_delta2"/>
    <property type="match status" value="1"/>
</dbReference>
<dbReference type="GO" id="GO:0003887">
    <property type="term" value="F:DNA-directed DNA polymerase activity"/>
    <property type="evidence" value="ECO:0007669"/>
    <property type="project" value="UniProtKB-KW"/>
</dbReference>
<dbReference type="NCBIfam" id="NF006585">
    <property type="entry name" value="PRK09111.1"/>
    <property type="match status" value="1"/>
</dbReference>